<comment type="subcellular location">
    <subcellularLocation>
        <location evidence="1">Membrane</location>
        <topology evidence="1">Multi-pass membrane protein</topology>
    </subcellularLocation>
</comment>
<feature type="transmembrane region" description="Helical" evidence="7">
    <location>
        <begin position="6"/>
        <end position="23"/>
    </location>
</feature>
<dbReference type="Pfam" id="PF07857">
    <property type="entry name" value="TMEM144"/>
    <property type="match status" value="2"/>
</dbReference>
<dbReference type="AlphaFoldDB" id="A0A8J5XBR1"/>
<protein>
    <submittedName>
        <fullName evidence="8">Uncharacterized protein</fullName>
    </submittedName>
</protein>
<evidence type="ECO:0000256" key="7">
    <source>
        <dbReference type="SAM" id="Phobius"/>
    </source>
</evidence>
<evidence type="ECO:0000256" key="5">
    <source>
        <dbReference type="ARBA" id="ARBA00023136"/>
    </source>
</evidence>
<dbReference type="PANTHER" id="PTHR16119:SF17">
    <property type="entry name" value="TRANSMEMBRANE PROTEIN 144"/>
    <property type="match status" value="1"/>
</dbReference>
<feature type="transmembrane region" description="Helical" evidence="7">
    <location>
        <begin position="393"/>
        <end position="411"/>
    </location>
</feature>
<feature type="transmembrane region" description="Helical" evidence="7">
    <location>
        <begin position="294"/>
        <end position="314"/>
    </location>
</feature>
<feature type="transmembrane region" description="Helical" evidence="7">
    <location>
        <begin position="260"/>
        <end position="282"/>
    </location>
</feature>
<dbReference type="GO" id="GO:0015144">
    <property type="term" value="F:carbohydrate transmembrane transporter activity"/>
    <property type="evidence" value="ECO:0007669"/>
    <property type="project" value="InterPro"/>
</dbReference>
<evidence type="ECO:0000256" key="3">
    <source>
        <dbReference type="ARBA" id="ARBA00022692"/>
    </source>
</evidence>
<evidence type="ECO:0000256" key="6">
    <source>
        <dbReference type="SAM" id="MobiDB-lite"/>
    </source>
</evidence>
<feature type="transmembrane region" description="Helical" evidence="7">
    <location>
        <begin position="59"/>
        <end position="77"/>
    </location>
</feature>
<feature type="transmembrane region" description="Helical" evidence="7">
    <location>
        <begin position="84"/>
        <end position="105"/>
    </location>
</feature>
<dbReference type="GO" id="GO:0016020">
    <property type="term" value="C:membrane"/>
    <property type="evidence" value="ECO:0007669"/>
    <property type="project" value="UniProtKB-SubCell"/>
</dbReference>
<evidence type="ECO:0000313" key="8">
    <source>
        <dbReference type="EMBL" id="KAG8463653.1"/>
    </source>
</evidence>
<evidence type="ECO:0000256" key="1">
    <source>
        <dbReference type="ARBA" id="ARBA00004141"/>
    </source>
</evidence>
<feature type="transmembrane region" description="Helical" evidence="7">
    <location>
        <begin position="35"/>
        <end position="53"/>
    </location>
</feature>
<proteinExistence type="inferred from homology"/>
<keyword evidence="9" id="KW-1185">Reference proteome</keyword>
<feature type="region of interest" description="Disordered" evidence="6">
    <location>
        <begin position="145"/>
        <end position="173"/>
    </location>
</feature>
<comment type="similarity">
    <text evidence="2">Belongs to the TMEM144 family.</text>
</comment>
<reference evidence="8" key="1">
    <citation type="submission" date="2021-05" db="EMBL/GenBank/DDBJ databases">
        <title>The genome of the haptophyte Pavlova lutheri (Diacronema luteri, Pavlovales) - a model for lipid biosynthesis in eukaryotic algae.</title>
        <authorList>
            <person name="Hulatt C.J."/>
            <person name="Posewitz M.C."/>
        </authorList>
    </citation>
    <scope>NUCLEOTIDE SEQUENCE</scope>
    <source>
        <strain evidence="8">NIVA-4/92</strain>
    </source>
</reference>
<evidence type="ECO:0000256" key="4">
    <source>
        <dbReference type="ARBA" id="ARBA00022989"/>
    </source>
</evidence>
<keyword evidence="3 7" id="KW-0812">Transmembrane</keyword>
<dbReference type="PANTHER" id="PTHR16119">
    <property type="entry name" value="TRANSMEMBRANE PROTEIN 144"/>
    <property type="match status" value="1"/>
</dbReference>
<gene>
    <name evidence="8" type="ORF">KFE25_003926</name>
</gene>
<dbReference type="OrthoDB" id="426527at2759"/>
<sequence length="414" mass="42581">MPDALLGGAAALVGVLMFGTNYVPVRRCETHDGLMFGWAMGNGALGVGLLARVAFGGEVLSLGLLGGAIWSVSNALVLPVVKMLGLGVGFALYHGVNLVVGYLVGRLGLFGAPVDSPHIPVLCDCSVLILLLSLVVMVRVEPDMSHGRAKGGAADAARAREQSGVTARTEPAAASGALQRAAELSSPLLAPVSSTSHVPSVARSESAPSAIGHVSASRSAQFDGFSTSAIGAAASFAQLLQPPDLFALPEPAVQVHVRKLWGVLLALLAGLLAGVNTVPFLLWTRNVRMPHEPALHFLFADLLGVWAAAAAMYATAGLVQKVRCKRYPHAPIRPACLSGALWAVGCGGQMIAIDNIGMSTAYVLCAIGPVMVSALISAVVFREIRGAANRQTFMLALALQFAGVGMLAAGSQTS</sequence>
<dbReference type="InterPro" id="IPR012435">
    <property type="entry name" value="TMEM144"/>
</dbReference>
<comment type="caution">
    <text evidence="8">The sequence shown here is derived from an EMBL/GenBank/DDBJ whole genome shotgun (WGS) entry which is preliminary data.</text>
</comment>
<organism evidence="8 9">
    <name type="scientific">Diacronema lutheri</name>
    <name type="common">Unicellular marine alga</name>
    <name type="synonym">Monochrysis lutheri</name>
    <dbReference type="NCBI Taxonomy" id="2081491"/>
    <lineage>
        <taxon>Eukaryota</taxon>
        <taxon>Haptista</taxon>
        <taxon>Haptophyta</taxon>
        <taxon>Pavlovophyceae</taxon>
        <taxon>Pavlovales</taxon>
        <taxon>Pavlovaceae</taxon>
        <taxon>Diacronema</taxon>
    </lineage>
</organism>
<evidence type="ECO:0000313" key="9">
    <source>
        <dbReference type="Proteomes" id="UP000751190"/>
    </source>
</evidence>
<dbReference type="InterPro" id="IPR010651">
    <property type="entry name" value="Sugar_transport"/>
</dbReference>
<dbReference type="EMBL" id="JAGTXO010000015">
    <property type="protein sequence ID" value="KAG8463653.1"/>
    <property type="molecule type" value="Genomic_DNA"/>
</dbReference>
<keyword evidence="4 7" id="KW-1133">Transmembrane helix</keyword>
<dbReference type="OMA" id="GYGILWT"/>
<feature type="transmembrane region" description="Helical" evidence="7">
    <location>
        <begin position="117"/>
        <end position="138"/>
    </location>
</feature>
<evidence type="ECO:0000256" key="2">
    <source>
        <dbReference type="ARBA" id="ARBA00005731"/>
    </source>
</evidence>
<keyword evidence="5 7" id="KW-0472">Membrane</keyword>
<name>A0A8J5XBR1_DIALT</name>
<feature type="transmembrane region" description="Helical" evidence="7">
    <location>
        <begin position="359"/>
        <end position="381"/>
    </location>
</feature>
<dbReference type="Proteomes" id="UP000751190">
    <property type="component" value="Unassembled WGS sequence"/>
</dbReference>
<accession>A0A8J5XBR1</accession>
<feature type="transmembrane region" description="Helical" evidence="7">
    <location>
        <begin position="335"/>
        <end position="353"/>
    </location>
</feature>